<evidence type="ECO:0000256" key="9">
    <source>
        <dbReference type="ARBA" id="ARBA00023295"/>
    </source>
</evidence>
<comment type="catalytic activity">
    <reaction evidence="1">
        <text>Random hydrolysis of (1-&gt;6)-alpha-D-mannosidic linkages in unbranched (1-&gt;6)-mannans.</text>
        <dbReference type="EC" id="3.2.1.101"/>
    </reaction>
</comment>
<proteinExistence type="inferred from homology"/>
<evidence type="ECO:0000256" key="1">
    <source>
        <dbReference type="ARBA" id="ARBA00001452"/>
    </source>
</evidence>
<dbReference type="InterPro" id="IPR014480">
    <property type="entry name" value="Mannan-1_6-alpha_mannosidase"/>
</dbReference>
<name>A0A6A6BEX0_9PEZI</name>
<evidence type="ECO:0000256" key="7">
    <source>
        <dbReference type="ARBA" id="ARBA00023136"/>
    </source>
</evidence>
<dbReference type="FunFam" id="1.50.10.20:FF:000006">
    <property type="entry name" value="Mannan endo-1,6-alpha-mannosidase"/>
    <property type="match status" value="1"/>
</dbReference>
<keyword evidence="8" id="KW-0325">Glycoprotein</keyword>
<evidence type="ECO:0000256" key="8">
    <source>
        <dbReference type="ARBA" id="ARBA00023180"/>
    </source>
</evidence>
<feature type="region of interest" description="Disordered" evidence="10">
    <location>
        <begin position="386"/>
        <end position="408"/>
    </location>
</feature>
<keyword evidence="7" id="KW-0472">Membrane</keyword>
<keyword evidence="12" id="KW-1185">Reference proteome</keyword>
<dbReference type="GeneID" id="54295581"/>
<dbReference type="PANTHER" id="PTHR12145:SF41">
    <property type="entry name" value="MANNAN ENDO-1,6-ALPHA-MANNOSIDASE"/>
    <property type="match status" value="1"/>
</dbReference>
<dbReference type="Pfam" id="PF03663">
    <property type="entry name" value="Glyco_hydro_76"/>
    <property type="match status" value="1"/>
</dbReference>
<dbReference type="RefSeq" id="XP_033398434.1">
    <property type="nucleotide sequence ID" value="XM_033538085.1"/>
</dbReference>
<evidence type="ECO:0000256" key="6">
    <source>
        <dbReference type="ARBA" id="ARBA00022801"/>
    </source>
</evidence>
<dbReference type="EMBL" id="ML995483">
    <property type="protein sequence ID" value="KAF2142722.1"/>
    <property type="molecule type" value="Genomic_DNA"/>
</dbReference>
<keyword evidence="5" id="KW-0732">Signal</keyword>
<reference evidence="11" key="1">
    <citation type="journal article" date="2020" name="Stud. Mycol.">
        <title>101 Dothideomycetes genomes: a test case for predicting lifestyles and emergence of pathogens.</title>
        <authorList>
            <person name="Haridas S."/>
            <person name="Albert R."/>
            <person name="Binder M."/>
            <person name="Bloem J."/>
            <person name="Labutti K."/>
            <person name="Salamov A."/>
            <person name="Andreopoulos B."/>
            <person name="Baker S."/>
            <person name="Barry K."/>
            <person name="Bills G."/>
            <person name="Bluhm B."/>
            <person name="Cannon C."/>
            <person name="Castanera R."/>
            <person name="Culley D."/>
            <person name="Daum C."/>
            <person name="Ezra D."/>
            <person name="Gonzalez J."/>
            <person name="Henrissat B."/>
            <person name="Kuo A."/>
            <person name="Liang C."/>
            <person name="Lipzen A."/>
            <person name="Lutzoni F."/>
            <person name="Magnuson J."/>
            <person name="Mondo S."/>
            <person name="Nolan M."/>
            <person name="Ohm R."/>
            <person name="Pangilinan J."/>
            <person name="Park H.-J."/>
            <person name="Ramirez L."/>
            <person name="Alfaro M."/>
            <person name="Sun H."/>
            <person name="Tritt A."/>
            <person name="Yoshinaga Y."/>
            <person name="Zwiers L.-H."/>
            <person name="Turgeon B."/>
            <person name="Goodwin S."/>
            <person name="Spatafora J."/>
            <person name="Crous P."/>
            <person name="Grigoriev I."/>
        </authorList>
    </citation>
    <scope>NUCLEOTIDE SEQUENCE</scope>
    <source>
        <strain evidence="11">CBS 121167</strain>
    </source>
</reference>
<dbReference type="PIRSF" id="PIRSF016302">
    <property type="entry name" value="Man_a_manosd"/>
    <property type="match status" value="1"/>
</dbReference>
<dbReference type="Proteomes" id="UP000799438">
    <property type="component" value="Unassembled WGS sequence"/>
</dbReference>
<evidence type="ECO:0000256" key="2">
    <source>
        <dbReference type="ARBA" id="ARBA00004308"/>
    </source>
</evidence>
<keyword evidence="9" id="KW-0326">Glycosidase</keyword>
<evidence type="ECO:0000313" key="11">
    <source>
        <dbReference type="EMBL" id="KAF2142722.1"/>
    </source>
</evidence>
<keyword evidence="6 11" id="KW-0378">Hydrolase</keyword>
<dbReference type="InterPro" id="IPR005198">
    <property type="entry name" value="Glyco_hydro_76"/>
</dbReference>
<dbReference type="AlphaFoldDB" id="A0A6A6BEX0"/>
<protein>
    <recommendedName>
        <fullName evidence="4">mannan endo-1,6-alpha-mannosidase</fullName>
        <ecNumber evidence="4">3.2.1.101</ecNumber>
    </recommendedName>
</protein>
<gene>
    <name evidence="11" type="ORF">K452DRAFT_248202</name>
</gene>
<dbReference type="Gene3D" id="1.50.10.20">
    <property type="match status" value="1"/>
</dbReference>
<feature type="non-terminal residue" evidence="11">
    <location>
        <position position="408"/>
    </location>
</feature>
<evidence type="ECO:0000256" key="10">
    <source>
        <dbReference type="SAM" id="MobiDB-lite"/>
    </source>
</evidence>
<dbReference type="InterPro" id="IPR008928">
    <property type="entry name" value="6-hairpin_glycosidase_sf"/>
</dbReference>
<evidence type="ECO:0000256" key="3">
    <source>
        <dbReference type="ARBA" id="ARBA00009699"/>
    </source>
</evidence>
<dbReference type="EC" id="3.2.1.101" evidence="4"/>
<accession>A0A6A6BEX0</accession>
<dbReference type="GO" id="GO:0008496">
    <property type="term" value="F:mannan endo-1,6-alpha-mannosidase activity"/>
    <property type="evidence" value="ECO:0007669"/>
    <property type="project" value="UniProtKB-EC"/>
</dbReference>
<comment type="subcellular location">
    <subcellularLocation>
        <location evidence="2">Endomembrane system</location>
    </subcellularLocation>
</comment>
<evidence type="ECO:0000313" key="12">
    <source>
        <dbReference type="Proteomes" id="UP000799438"/>
    </source>
</evidence>
<sequence length="408" mass="43922">MTQHNTNYPTDTLTGAAKDVADSLIKSYYNDAGKPGSVPGILPDPYYWWESGAVYDGLVNYWQLTGDDAHNAFVQEGLVWQLGSDDDYMPVNQTRTIGNDDQMSWALAAMSAAERGFPTKEGAPSWGRVAANVFDEQAQRWDDKTCGGGLRWQIYPFNNGYTYKNSIAQGLFFQLAARLARFSGNQTYADWAEKAYVWTQQIGLIDQTNHVLDGADVAKNCSANSIEKTEWSNSAAAFLYGAAVMSNFTNNTSPWRSRTEKHLTSLTNVFFSPSNATSILKEASCDTTADCTTDARAYKALALRWLAQTALMAPWTADDISDRLRRTAAAAAARCSQLRGGGLWECESLHVPGDTGLGEQLVALDAIQALLVSDAAPLAAANATGNGTATRAGGANGTAAAEASARPS</sequence>
<evidence type="ECO:0000256" key="4">
    <source>
        <dbReference type="ARBA" id="ARBA00012350"/>
    </source>
</evidence>
<dbReference type="GO" id="GO:0016052">
    <property type="term" value="P:carbohydrate catabolic process"/>
    <property type="evidence" value="ECO:0007669"/>
    <property type="project" value="InterPro"/>
</dbReference>
<dbReference type="PANTHER" id="PTHR12145">
    <property type="entry name" value="MANNAN ENDO-1,6-ALPHA-MANNOSIDASE DCW1"/>
    <property type="match status" value="1"/>
</dbReference>
<dbReference type="SUPFAM" id="SSF48208">
    <property type="entry name" value="Six-hairpin glycosidases"/>
    <property type="match status" value="1"/>
</dbReference>
<dbReference type="GO" id="GO:0012505">
    <property type="term" value="C:endomembrane system"/>
    <property type="evidence" value="ECO:0007669"/>
    <property type="project" value="UniProtKB-SubCell"/>
</dbReference>
<dbReference type="GO" id="GO:0009272">
    <property type="term" value="P:fungal-type cell wall biogenesis"/>
    <property type="evidence" value="ECO:0007669"/>
    <property type="project" value="TreeGrafter"/>
</dbReference>
<evidence type="ECO:0000256" key="5">
    <source>
        <dbReference type="ARBA" id="ARBA00022729"/>
    </source>
</evidence>
<organism evidence="11 12">
    <name type="scientific">Aplosporella prunicola CBS 121167</name>
    <dbReference type="NCBI Taxonomy" id="1176127"/>
    <lineage>
        <taxon>Eukaryota</taxon>
        <taxon>Fungi</taxon>
        <taxon>Dikarya</taxon>
        <taxon>Ascomycota</taxon>
        <taxon>Pezizomycotina</taxon>
        <taxon>Dothideomycetes</taxon>
        <taxon>Dothideomycetes incertae sedis</taxon>
        <taxon>Botryosphaeriales</taxon>
        <taxon>Aplosporellaceae</taxon>
        <taxon>Aplosporella</taxon>
    </lineage>
</organism>
<dbReference type="OrthoDB" id="4187847at2759"/>
<comment type="similarity">
    <text evidence="3">Belongs to the glycosyl hydrolase 76 family.</text>
</comment>